<feature type="transmembrane region" description="Helical" evidence="10">
    <location>
        <begin position="578"/>
        <end position="596"/>
    </location>
</feature>
<feature type="transmembrane region" description="Helical" evidence="10">
    <location>
        <begin position="630"/>
        <end position="651"/>
    </location>
</feature>
<keyword evidence="4" id="KW-0997">Cell inner membrane</keyword>
<evidence type="ECO:0000256" key="2">
    <source>
        <dbReference type="ARBA" id="ARBA00022448"/>
    </source>
</evidence>
<feature type="transmembrane region" description="Helical" evidence="10">
    <location>
        <begin position="372"/>
        <end position="397"/>
    </location>
</feature>
<dbReference type="Proteomes" id="UP000070107">
    <property type="component" value="Unassembled WGS sequence"/>
</dbReference>
<protein>
    <recommendedName>
        <fullName evidence="10 11">Multifunctional fusion protein</fullName>
    </recommendedName>
    <domain>
        <recommendedName>
            <fullName evidence="10">Protein translocase subunit SecD</fullName>
        </recommendedName>
    </domain>
    <domain>
        <recommendedName>
            <fullName evidence="11">Protein-export membrane protein SecF</fullName>
        </recommendedName>
    </domain>
</protein>
<dbReference type="NCBIfam" id="TIGR00966">
    <property type="entry name" value="transloc_SecF"/>
    <property type="match status" value="1"/>
</dbReference>
<evidence type="ECO:0000256" key="9">
    <source>
        <dbReference type="ARBA" id="ARBA00023136"/>
    </source>
</evidence>
<accession>A0A135HVT0</accession>
<comment type="subcellular location">
    <subcellularLocation>
        <location evidence="1 10">Cell membrane</location>
        <topology evidence="1 10">Multi-pass membrane protein</topology>
    </subcellularLocation>
</comment>
<dbReference type="InterPro" id="IPR005665">
    <property type="entry name" value="SecF_bac"/>
</dbReference>
<dbReference type="InterPro" id="IPR055344">
    <property type="entry name" value="SecD_SecF_C_bact"/>
</dbReference>
<keyword evidence="9 10" id="KW-0472">Membrane</keyword>
<dbReference type="PANTHER" id="PTHR30081:SF1">
    <property type="entry name" value="PROTEIN TRANSLOCASE SUBUNIT SECD"/>
    <property type="match status" value="1"/>
</dbReference>
<dbReference type="Gene3D" id="1.20.1640.10">
    <property type="entry name" value="Multidrug efflux transporter AcrB transmembrane domain"/>
    <property type="match status" value="2"/>
</dbReference>
<dbReference type="OrthoDB" id="9805019at2"/>
<dbReference type="NCBIfam" id="TIGR00916">
    <property type="entry name" value="2A0604s01"/>
    <property type="match status" value="2"/>
</dbReference>
<dbReference type="InterPro" id="IPR000731">
    <property type="entry name" value="SSD"/>
</dbReference>
<dbReference type="Pfam" id="PF22599">
    <property type="entry name" value="SecDF_P1_head"/>
    <property type="match status" value="1"/>
</dbReference>
<dbReference type="Pfam" id="PF02355">
    <property type="entry name" value="SecD_SecF_C"/>
    <property type="match status" value="2"/>
</dbReference>
<evidence type="ECO:0000256" key="7">
    <source>
        <dbReference type="ARBA" id="ARBA00022989"/>
    </source>
</evidence>
<dbReference type="InterPro" id="IPR054384">
    <property type="entry name" value="SecDF_P1_head"/>
</dbReference>
<dbReference type="EMBL" id="LNTU01000012">
    <property type="protein sequence ID" value="KXF77271.1"/>
    <property type="molecule type" value="Genomic_DNA"/>
</dbReference>
<dbReference type="GO" id="GO:0015450">
    <property type="term" value="F:protein-transporting ATPase activity"/>
    <property type="evidence" value="ECO:0007669"/>
    <property type="project" value="InterPro"/>
</dbReference>
<comment type="subunit">
    <text evidence="11">Forms a complex with SecD. Part of the essential Sec protein translocation apparatus which comprises SecA, SecYEG and auxiliary proteins SecDF-YajC and YidC.</text>
</comment>
<keyword evidence="3 10" id="KW-1003">Cell membrane</keyword>
<dbReference type="InterPro" id="IPR048634">
    <property type="entry name" value="SecD_SecF_C"/>
</dbReference>
<dbReference type="Pfam" id="PF21760">
    <property type="entry name" value="SecD_1st"/>
    <property type="match status" value="1"/>
</dbReference>
<dbReference type="SUPFAM" id="SSF82866">
    <property type="entry name" value="Multidrug efflux transporter AcrB transmembrane domain"/>
    <property type="match status" value="2"/>
</dbReference>
<dbReference type="Gene3D" id="3.30.1360.200">
    <property type="match status" value="1"/>
</dbReference>
<evidence type="ECO:0000256" key="10">
    <source>
        <dbReference type="HAMAP-Rule" id="MF_01463"/>
    </source>
</evidence>
<comment type="caution">
    <text evidence="10">Lacks conserved residue(s) required for the propagation of feature annotation.</text>
</comment>
<dbReference type="STRING" id="1494590.ATN84_07675"/>
<dbReference type="GO" id="GO:0006605">
    <property type="term" value="P:protein targeting"/>
    <property type="evidence" value="ECO:0007669"/>
    <property type="project" value="UniProtKB-UniRule"/>
</dbReference>
<dbReference type="GO" id="GO:0043952">
    <property type="term" value="P:protein transport by the Sec complex"/>
    <property type="evidence" value="ECO:0007669"/>
    <property type="project" value="UniProtKB-UniRule"/>
</dbReference>
<dbReference type="NCBIfam" id="TIGR01129">
    <property type="entry name" value="secD"/>
    <property type="match status" value="1"/>
</dbReference>
<reference evidence="13 14" key="1">
    <citation type="submission" date="2015-11" db="EMBL/GenBank/DDBJ databases">
        <title>Draft genome sequence of Paramesorhizobium deserti A-3-E, a strain highly resistant to diverse beta-lactam antibiotics.</title>
        <authorList>
            <person name="Lv R."/>
            <person name="Yang X."/>
            <person name="Fang N."/>
            <person name="Guo J."/>
            <person name="Luo X."/>
            <person name="Peng F."/>
            <person name="Yang R."/>
            <person name="Cui Y."/>
            <person name="Fang C."/>
            <person name="Song Y."/>
        </authorList>
    </citation>
    <scope>NUCLEOTIDE SEQUENCE [LARGE SCALE GENOMIC DNA]</scope>
    <source>
        <strain evidence="13 14">A-3-E</strain>
    </source>
</reference>
<comment type="function">
    <text evidence="10">Part of the Sec protein translocase complex. Interacts with the SecYEG preprotein conducting channel. SecDF uses the proton motive force (PMF) to complete protein translocation after the ATP-dependent function of SecA.</text>
</comment>
<dbReference type="PANTHER" id="PTHR30081">
    <property type="entry name" value="PROTEIN-EXPORT MEMBRANE PROTEIN SEC"/>
    <property type="match status" value="1"/>
</dbReference>
<evidence type="ECO:0000256" key="11">
    <source>
        <dbReference type="HAMAP-Rule" id="MF_01464"/>
    </source>
</evidence>
<feature type="transmembrane region" description="Helical" evidence="10">
    <location>
        <begin position="682"/>
        <end position="701"/>
    </location>
</feature>
<evidence type="ECO:0000256" key="8">
    <source>
        <dbReference type="ARBA" id="ARBA00023010"/>
    </source>
</evidence>
<comment type="similarity">
    <text evidence="10">Belongs to the SecD/SecF family. SecD subfamily.</text>
</comment>
<keyword evidence="7 10" id="KW-1133">Transmembrane helix</keyword>
<dbReference type="InterPro" id="IPR022646">
    <property type="entry name" value="SecD/SecF_CS"/>
</dbReference>
<dbReference type="InterPro" id="IPR022813">
    <property type="entry name" value="SecD/SecF_arch_bac"/>
</dbReference>
<dbReference type="InterPro" id="IPR005791">
    <property type="entry name" value="SecD"/>
</dbReference>
<dbReference type="PRINTS" id="PR01755">
    <property type="entry name" value="SECFTRNLCASE"/>
</dbReference>
<feature type="transmembrane region" description="Helical" evidence="10">
    <location>
        <begin position="282"/>
        <end position="301"/>
    </location>
</feature>
<name>A0A135HVT0_9HYPH</name>
<dbReference type="Gene3D" id="3.30.70.3400">
    <property type="match status" value="1"/>
</dbReference>
<dbReference type="HAMAP" id="MF_01463_B">
    <property type="entry name" value="SecD_B"/>
    <property type="match status" value="1"/>
</dbReference>
<keyword evidence="2 10" id="KW-0813">Transport</keyword>
<proteinExistence type="inferred from homology"/>
<dbReference type="GO" id="GO:0005886">
    <property type="term" value="C:plasma membrane"/>
    <property type="evidence" value="ECO:0007669"/>
    <property type="project" value="UniProtKB-SubCell"/>
</dbReference>
<evidence type="ECO:0000256" key="5">
    <source>
        <dbReference type="ARBA" id="ARBA00022692"/>
    </source>
</evidence>
<keyword evidence="14" id="KW-1185">Reference proteome</keyword>
<dbReference type="Pfam" id="PF07549">
    <property type="entry name" value="Sec_GG"/>
    <property type="match status" value="2"/>
</dbReference>
<evidence type="ECO:0000256" key="4">
    <source>
        <dbReference type="ARBA" id="ARBA00022519"/>
    </source>
</evidence>
<feature type="domain" description="SSD" evidence="12">
    <location>
        <begin position="595"/>
        <end position="731"/>
    </location>
</feature>
<evidence type="ECO:0000256" key="3">
    <source>
        <dbReference type="ARBA" id="ARBA00022475"/>
    </source>
</evidence>
<feature type="transmembrane region" description="Helical" evidence="10">
    <location>
        <begin position="707"/>
        <end position="732"/>
    </location>
</feature>
<dbReference type="InterPro" id="IPR022645">
    <property type="entry name" value="SecD/SecF_bac"/>
</dbReference>
<gene>
    <name evidence="10" type="primary">secD</name>
    <name evidence="11" type="synonym">secF</name>
    <name evidence="13" type="ORF">ATN84_07675</name>
</gene>
<dbReference type="AlphaFoldDB" id="A0A135HVT0"/>
<evidence type="ECO:0000256" key="1">
    <source>
        <dbReference type="ARBA" id="ARBA00004651"/>
    </source>
</evidence>
<comment type="subunit">
    <text evidence="10">Forms a complex with SecF. Part of the essential Sec protein translocation apparatus which comprises SecA, SecYEG and auxiliary proteins SecDF-YajC and YidC.</text>
</comment>
<evidence type="ECO:0000313" key="13">
    <source>
        <dbReference type="EMBL" id="KXF77271.1"/>
    </source>
</evidence>
<feature type="transmembrane region" description="Helical" evidence="10">
    <location>
        <begin position="403"/>
        <end position="427"/>
    </location>
</feature>
<evidence type="ECO:0000256" key="6">
    <source>
        <dbReference type="ARBA" id="ARBA00022927"/>
    </source>
</evidence>
<keyword evidence="8 10" id="KW-0811">Translocation</keyword>
<dbReference type="GO" id="GO:0065002">
    <property type="term" value="P:intracellular protein transmembrane transport"/>
    <property type="evidence" value="ECO:0007669"/>
    <property type="project" value="UniProtKB-UniRule"/>
</dbReference>
<dbReference type="PROSITE" id="PS50156">
    <property type="entry name" value="SSD"/>
    <property type="match status" value="1"/>
</dbReference>
<evidence type="ECO:0000313" key="14">
    <source>
        <dbReference type="Proteomes" id="UP000070107"/>
    </source>
</evidence>
<keyword evidence="5 10" id="KW-0812">Transmembrane</keyword>
<evidence type="ECO:0000259" key="12">
    <source>
        <dbReference type="PROSITE" id="PS50156"/>
    </source>
</evidence>
<feature type="transmembrane region" description="Helical" evidence="10">
    <location>
        <begin position="603"/>
        <end position="624"/>
    </location>
</feature>
<dbReference type="InterPro" id="IPR048631">
    <property type="entry name" value="SecD_1st"/>
</dbReference>
<dbReference type="RefSeq" id="WP_068881458.1">
    <property type="nucleotide sequence ID" value="NZ_LNTU01000012.1"/>
</dbReference>
<dbReference type="HAMAP" id="MF_01464_B">
    <property type="entry name" value="SecF_B"/>
    <property type="match status" value="1"/>
</dbReference>
<organism evidence="13 14">
    <name type="scientific">Paramesorhizobium deserti</name>
    <dbReference type="NCBI Taxonomy" id="1494590"/>
    <lineage>
        <taxon>Bacteria</taxon>
        <taxon>Pseudomonadati</taxon>
        <taxon>Pseudomonadota</taxon>
        <taxon>Alphaproteobacteria</taxon>
        <taxon>Hyphomicrobiales</taxon>
        <taxon>Phyllobacteriaceae</taxon>
        <taxon>Paramesorhizobium</taxon>
    </lineage>
</organism>
<keyword evidence="6 10" id="KW-0653">Protein transport</keyword>
<comment type="similarity">
    <text evidence="11">Belongs to the SecD/SecF family. SecF subfamily.</text>
</comment>
<sequence length="751" mass="79522">MLYFSRWKSVLIWLIVGAGVLLALPNLLSQKQLAALPDWLPKRQVALGLDLAGGSRLLLQLPPEETAKTDAAIAIMKRRLAELGYDNPLVEKQGRNKIEVEVPGLYDAQLLKDILSIEGNLSISLVDESMPVDEAIAGTPPEGSRVVYSADDPPVGYLVRTDPIVSSKNIIDAGAGVVTGTPDASIKLTLDAAGTQRLAEATAANVGKPLALVIDDQVITAPVIRERITGSQHQISGAFDLQGASNLAVVLRAGALPAPVTVLEERTIGTSLGENQASTGRIAIIIAALLVAVFMVLSYGLLGLIADIALLVNVALIVAALSLIGAPLGLAGIAGIVLTIGMAVDSSILIFERIREDSRNGAPALQAISSGFSRAIGTIVDANLTTLIAALVLFILGSGAVQGFALTVTIGIVTTIFTTFTFTRLMVSEWIRAARPTRIPGRFLRLVPSRTSIPFMRLRRVTLGVSTLACAAVIALFAVFGMNYGIDFRGGTLIELQARQGDADVPDIESRLAELNIGDFKVEPLNPRSVLITVGSQEGGEDAEQTVAVKLRGELEDEYSFQRVDVVGPTVSSQLSRAGTLAIALSLLAIFAYVWLRFQWQFALGAVLATTHDVILLAGVFILFGLEFNLWSVAAILIVIGYSLNDTVVIYDRVRDNLRQNNAVSRTALVDASINQTLSRTVLTSLVTLLALIALYVFGSADMRSLALTLGIGIVVATYSSIFIAGPLLVILGMKTRSGPTSGTAQPVAKV</sequence>
<comment type="caution">
    <text evidence="13">The sequence shown here is derived from an EMBL/GenBank/DDBJ whole genome shotgun (WGS) entry which is preliminary data.</text>
</comment>
<feature type="transmembrane region" description="Helical" evidence="10">
    <location>
        <begin position="461"/>
        <end position="486"/>
    </location>
</feature>